<reference evidence="1" key="1">
    <citation type="journal article" date="2021" name="PeerJ">
        <title>Extensive microbial diversity within the chicken gut microbiome revealed by metagenomics and culture.</title>
        <authorList>
            <person name="Gilroy R."/>
            <person name="Ravi A."/>
            <person name="Getino M."/>
            <person name="Pursley I."/>
            <person name="Horton D.L."/>
            <person name="Alikhan N.F."/>
            <person name="Baker D."/>
            <person name="Gharbi K."/>
            <person name="Hall N."/>
            <person name="Watson M."/>
            <person name="Adriaenssens E.M."/>
            <person name="Foster-Nyarko E."/>
            <person name="Jarju S."/>
            <person name="Secka A."/>
            <person name="Antonio M."/>
            <person name="Oren A."/>
            <person name="Chaudhuri R.R."/>
            <person name="La Ragione R."/>
            <person name="Hildebrand F."/>
            <person name="Pallen M.J."/>
        </authorList>
    </citation>
    <scope>NUCLEOTIDE SEQUENCE</scope>
    <source>
        <strain evidence="1">2239</strain>
    </source>
</reference>
<organism evidence="1 2">
    <name type="scientific">Candidatus Allofournierella pullicola</name>
    <dbReference type="NCBI Taxonomy" id="2838596"/>
    <lineage>
        <taxon>Bacteria</taxon>
        <taxon>Bacillati</taxon>
        <taxon>Bacillota</taxon>
        <taxon>Clostridia</taxon>
        <taxon>Eubacteriales</taxon>
        <taxon>Oscillospiraceae</taxon>
        <taxon>Allofournierella</taxon>
    </lineage>
</organism>
<dbReference type="Proteomes" id="UP000824193">
    <property type="component" value="Unassembled WGS sequence"/>
</dbReference>
<dbReference type="EMBL" id="DXFW01000020">
    <property type="protein sequence ID" value="HIX05907.1"/>
    <property type="molecule type" value="Genomic_DNA"/>
</dbReference>
<evidence type="ECO:0000313" key="2">
    <source>
        <dbReference type="Proteomes" id="UP000824193"/>
    </source>
</evidence>
<proteinExistence type="predicted"/>
<comment type="caution">
    <text evidence="1">The sequence shown here is derived from an EMBL/GenBank/DDBJ whole genome shotgun (WGS) entry which is preliminary data.</text>
</comment>
<accession>A0A9D2AEH8</accession>
<dbReference type="AlphaFoldDB" id="A0A9D2AEH8"/>
<sequence length="56" mass="6183">MRCPQCGIEMTVQSRTAGPQGAVLLRLACRNRRCPAAGRVMAEKQTGDPKRKEVKQ</sequence>
<name>A0A9D2AEH8_9FIRM</name>
<gene>
    <name evidence="1" type="ORF">H9865_07390</name>
</gene>
<evidence type="ECO:0000313" key="1">
    <source>
        <dbReference type="EMBL" id="HIX05907.1"/>
    </source>
</evidence>
<reference evidence="1" key="2">
    <citation type="submission" date="2021-04" db="EMBL/GenBank/DDBJ databases">
        <authorList>
            <person name="Gilroy R."/>
        </authorList>
    </citation>
    <scope>NUCLEOTIDE SEQUENCE</scope>
    <source>
        <strain evidence="1">2239</strain>
    </source>
</reference>
<protein>
    <submittedName>
        <fullName evidence="1">Uncharacterized protein</fullName>
    </submittedName>
</protein>